<comment type="subcellular location">
    <subcellularLocation>
        <location evidence="1">Nucleus</location>
    </subcellularLocation>
</comment>
<accession>A0A103Y763</accession>
<evidence type="ECO:0008006" key="6">
    <source>
        <dbReference type="Google" id="ProtNLM"/>
    </source>
</evidence>
<dbReference type="OMA" id="IHMGFAQ"/>
<dbReference type="GO" id="GO:0005634">
    <property type="term" value="C:nucleus"/>
    <property type="evidence" value="ECO:0007669"/>
    <property type="project" value="UniProtKB-SubCell"/>
</dbReference>
<evidence type="ECO:0000256" key="2">
    <source>
        <dbReference type="ARBA" id="ARBA00023242"/>
    </source>
</evidence>
<dbReference type="AlphaFoldDB" id="A0A103Y763"/>
<dbReference type="EMBL" id="LEKV01002331">
    <property type="protein sequence ID" value="KVI03773.1"/>
    <property type="molecule type" value="Genomic_DNA"/>
</dbReference>
<dbReference type="PANTHER" id="PTHR12565">
    <property type="entry name" value="STEROL REGULATORY ELEMENT-BINDING PROTEIN"/>
    <property type="match status" value="1"/>
</dbReference>
<proteinExistence type="predicted"/>
<dbReference type="STRING" id="59895.A0A103Y763"/>
<evidence type="ECO:0000313" key="4">
    <source>
        <dbReference type="EMBL" id="KVI03773.1"/>
    </source>
</evidence>
<feature type="compositionally biased region" description="Low complexity" evidence="3">
    <location>
        <begin position="248"/>
        <end position="258"/>
    </location>
</feature>
<dbReference type="PANTHER" id="PTHR12565:SF412">
    <property type="entry name" value="MYC-TYPE, BASIC HELIX-LOOP-HELIX (BHLH) DOMAIN-CONTAINING PROTEIN-RELATED"/>
    <property type="match status" value="1"/>
</dbReference>
<gene>
    <name evidence="4" type="ORF">Ccrd_017912</name>
</gene>
<evidence type="ECO:0000256" key="1">
    <source>
        <dbReference type="ARBA" id="ARBA00004123"/>
    </source>
</evidence>
<sequence length="426" mass="46545">MDRDFFLNAGLQFPASQPAWKLMTLMPEMNFPVDQSSADGVCGPNWEKPDQYSHFESALNSMVSSPVSGSTVSTDIMAVRELIGKLGSIRSGCGSLSQAAMTAAVPPSSSPLNSSPPPKLNLPIMDHFVKESIPIIGNSMPLNQNLPLIAADPGFAERAAKFSCFGSRSFNGRTNELGLNRNNPEFQLGSSVSPMTGNLKFPRVSSSPALRIDRSPVGFEDCKKNSEESNMKSMCLDKKFSRFSSSAANSNEESSVSEQIPSGEFGFKNQKDSNSRKRKGGSTKKEEDAIGDSNAKRSKKPLENGGKTEENTKAIEAPKDYIHVTGKAPMLDEIINYVQSLQKQVEFLSMKLATVNPSLDFDTININQSNNNHSHQIQSTFYNQNPQTIFNGSVHEFTEPFPQFPGFGQDDLQSIVQMGFGENVDL</sequence>
<organism evidence="4 5">
    <name type="scientific">Cynara cardunculus var. scolymus</name>
    <name type="common">Globe artichoke</name>
    <name type="synonym">Cynara scolymus</name>
    <dbReference type="NCBI Taxonomy" id="59895"/>
    <lineage>
        <taxon>Eukaryota</taxon>
        <taxon>Viridiplantae</taxon>
        <taxon>Streptophyta</taxon>
        <taxon>Embryophyta</taxon>
        <taxon>Tracheophyta</taxon>
        <taxon>Spermatophyta</taxon>
        <taxon>Magnoliopsida</taxon>
        <taxon>eudicotyledons</taxon>
        <taxon>Gunneridae</taxon>
        <taxon>Pentapetalae</taxon>
        <taxon>asterids</taxon>
        <taxon>campanulids</taxon>
        <taxon>Asterales</taxon>
        <taxon>Asteraceae</taxon>
        <taxon>Carduoideae</taxon>
        <taxon>Cardueae</taxon>
        <taxon>Carduinae</taxon>
        <taxon>Cynara</taxon>
    </lineage>
</organism>
<evidence type="ECO:0000256" key="3">
    <source>
        <dbReference type="SAM" id="MobiDB-lite"/>
    </source>
</evidence>
<feature type="region of interest" description="Disordered" evidence="3">
    <location>
        <begin position="248"/>
        <end position="314"/>
    </location>
</feature>
<dbReference type="InterPro" id="IPR024097">
    <property type="entry name" value="bHLH_ZIP_TF"/>
</dbReference>
<name>A0A103Y763_CYNCS</name>
<reference evidence="4 5" key="1">
    <citation type="journal article" date="2016" name="Sci. Rep.">
        <title>The genome sequence of the outbreeding globe artichoke constructed de novo incorporating a phase-aware low-pass sequencing strategy of F1 progeny.</title>
        <authorList>
            <person name="Scaglione D."/>
            <person name="Reyes-Chin-Wo S."/>
            <person name="Acquadro A."/>
            <person name="Froenicke L."/>
            <person name="Portis E."/>
            <person name="Beitel C."/>
            <person name="Tirone M."/>
            <person name="Mauro R."/>
            <person name="Lo Monaco A."/>
            <person name="Mauromicale G."/>
            <person name="Faccioli P."/>
            <person name="Cattivelli L."/>
            <person name="Rieseberg L."/>
            <person name="Michelmore R."/>
            <person name="Lanteri S."/>
        </authorList>
    </citation>
    <scope>NUCLEOTIDE SEQUENCE [LARGE SCALE GENOMIC DNA]</scope>
    <source>
        <strain evidence="4">2C</strain>
    </source>
</reference>
<protein>
    <recommendedName>
        <fullName evidence="6">Myc-type, basic helix-loop-helix (BHLH) domain-containing protein</fullName>
    </recommendedName>
</protein>
<keyword evidence="2" id="KW-0539">Nucleus</keyword>
<dbReference type="Proteomes" id="UP000243975">
    <property type="component" value="Unassembled WGS sequence"/>
</dbReference>
<dbReference type="Gramene" id="KVI03773">
    <property type="protein sequence ID" value="KVI03773"/>
    <property type="gene ID" value="Ccrd_017912"/>
</dbReference>
<dbReference type="GO" id="GO:0003700">
    <property type="term" value="F:DNA-binding transcription factor activity"/>
    <property type="evidence" value="ECO:0007669"/>
    <property type="project" value="TreeGrafter"/>
</dbReference>
<keyword evidence="5" id="KW-1185">Reference proteome</keyword>
<comment type="caution">
    <text evidence="4">The sequence shown here is derived from an EMBL/GenBank/DDBJ whole genome shotgun (WGS) entry which is preliminary data.</text>
</comment>
<evidence type="ECO:0000313" key="5">
    <source>
        <dbReference type="Proteomes" id="UP000243975"/>
    </source>
</evidence>
<feature type="compositionally biased region" description="Basic and acidic residues" evidence="3">
    <location>
        <begin position="300"/>
        <end position="314"/>
    </location>
</feature>